<accession>A0ABT1MN73</accession>
<feature type="domain" description="CMP/dCMP-type deaminase" evidence="1">
    <location>
        <begin position="3"/>
        <end position="118"/>
    </location>
</feature>
<dbReference type="PROSITE" id="PS51747">
    <property type="entry name" value="CYT_DCMP_DEAMINASES_2"/>
    <property type="match status" value="1"/>
</dbReference>
<reference evidence="2 3" key="1">
    <citation type="submission" date="2022-03" db="EMBL/GenBank/DDBJ databases">
        <authorList>
            <person name="He Y."/>
        </authorList>
    </citation>
    <scope>NUCLEOTIDE SEQUENCE [LARGE SCALE GENOMIC DNA]</scope>
    <source>
        <strain evidence="2 3">TK19116</strain>
    </source>
</reference>
<dbReference type="Proteomes" id="UP001203945">
    <property type="component" value="Unassembled WGS sequence"/>
</dbReference>
<dbReference type="Gene3D" id="3.40.140.10">
    <property type="entry name" value="Cytidine Deaminase, domain 2"/>
    <property type="match status" value="1"/>
</dbReference>
<dbReference type="PANTHER" id="PTHR11079:SF190">
    <property type="entry name" value="CYTOSINE DEAMINASE"/>
    <property type="match status" value="1"/>
</dbReference>
<evidence type="ECO:0000313" key="2">
    <source>
        <dbReference type="EMBL" id="MCQ0969733.1"/>
    </source>
</evidence>
<protein>
    <submittedName>
        <fullName evidence="2">Nucleoside deaminase</fullName>
    </submittedName>
</protein>
<keyword evidence="3" id="KW-1185">Reference proteome</keyword>
<dbReference type="PANTHER" id="PTHR11079">
    <property type="entry name" value="CYTOSINE DEAMINASE FAMILY MEMBER"/>
    <property type="match status" value="1"/>
</dbReference>
<name>A0ABT1MN73_9RHOB</name>
<dbReference type="EMBL" id="JAKZEU010000002">
    <property type="protein sequence ID" value="MCQ0969733.1"/>
    <property type="molecule type" value="Genomic_DNA"/>
</dbReference>
<organism evidence="2 3">
    <name type="scientific">Paracoccus albicereus</name>
    <dbReference type="NCBI Taxonomy" id="2922394"/>
    <lineage>
        <taxon>Bacteria</taxon>
        <taxon>Pseudomonadati</taxon>
        <taxon>Pseudomonadota</taxon>
        <taxon>Alphaproteobacteria</taxon>
        <taxon>Rhodobacterales</taxon>
        <taxon>Paracoccaceae</taxon>
        <taxon>Paracoccus</taxon>
    </lineage>
</organism>
<dbReference type="InterPro" id="IPR016193">
    <property type="entry name" value="Cytidine_deaminase-like"/>
</dbReference>
<evidence type="ECO:0000259" key="1">
    <source>
        <dbReference type="PROSITE" id="PS51747"/>
    </source>
</evidence>
<sequence length="150" mass="16305">MTEDDSRFMAMALEEAEKSLADGGLPIGAVLVRGGEVVASGHNQRVQEGDPIAHGEMDCLRKAGRQKTYRDTTLYTTLSPCMMCSGTILQFGIPRVVVGEAENFVGDIPFLESRGVSVTLMDDAGCKDVMHRFLAQPGGQALWHEDIMED</sequence>
<gene>
    <name evidence="2" type="ORF">MLD63_04740</name>
</gene>
<evidence type="ECO:0000313" key="3">
    <source>
        <dbReference type="Proteomes" id="UP001203945"/>
    </source>
</evidence>
<dbReference type="SUPFAM" id="SSF53927">
    <property type="entry name" value="Cytidine deaminase-like"/>
    <property type="match status" value="1"/>
</dbReference>
<dbReference type="InterPro" id="IPR002125">
    <property type="entry name" value="CMP_dCMP_dom"/>
</dbReference>
<dbReference type="Pfam" id="PF00383">
    <property type="entry name" value="dCMP_cyt_deam_1"/>
    <property type="match status" value="1"/>
</dbReference>
<dbReference type="RefSeq" id="WP_255328751.1">
    <property type="nucleotide sequence ID" value="NZ_JAKZEU010000002.1"/>
</dbReference>
<comment type="caution">
    <text evidence="2">The sequence shown here is derived from an EMBL/GenBank/DDBJ whole genome shotgun (WGS) entry which is preliminary data.</text>
</comment>
<dbReference type="CDD" id="cd01285">
    <property type="entry name" value="nucleoside_deaminase"/>
    <property type="match status" value="1"/>
</dbReference>
<proteinExistence type="predicted"/>